<protein>
    <submittedName>
        <fullName evidence="1">Acetyltransferase</fullName>
    </submittedName>
</protein>
<reference evidence="1 2" key="1">
    <citation type="submission" date="2019-11" db="EMBL/GenBank/DDBJ databases">
        <title>Acidiferrimicrobium australis gen. nov., sp. nov., an acidophilic and obligately heterotrophic, member of the Actinobacteria that catalyses dissimilatory oxido- reduction of iron isolated from metal-rich acidic water in Chile.</title>
        <authorList>
            <person name="Gonzalez D."/>
            <person name="Huber K."/>
            <person name="Hedrich S."/>
            <person name="Rojas-Villalobos C."/>
            <person name="Quatrini R."/>
            <person name="Dinamarca M.A."/>
            <person name="Schwarz A."/>
            <person name="Canales C."/>
            <person name="Nancucheo I."/>
        </authorList>
    </citation>
    <scope>NUCLEOTIDE SEQUENCE [LARGE SCALE GENOMIC DNA]</scope>
    <source>
        <strain evidence="1 2">USS-CCA1</strain>
    </source>
</reference>
<sequence>AAVGRQVYTGLARLAQYKSAGRLSTIQALVVDLGSNGVFTPADMTELEQLAAGVPRVVLVNVRVPDPWGPESNQTISSVAHRPGFAVVDWWKASENRALLYPDGVHPDPQGAAVYAHLVDAALHLPAHRATG</sequence>
<feature type="non-terminal residue" evidence="1">
    <location>
        <position position="1"/>
    </location>
</feature>
<organism evidence="1 2">
    <name type="scientific">Acidiferrimicrobium australe</name>
    <dbReference type="NCBI Taxonomy" id="2664430"/>
    <lineage>
        <taxon>Bacteria</taxon>
        <taxon>Bacillati</taxon>
        <taxon>Actinomycetota</taxon>
        <taxon>Acidimicrobiia</taxon>
        <taxon>Acidimicrobiales</taxon>
        <taxon>Acidimicrobiaceae</taxon>
        <taxon>Acidiferrimicrobium</taxon>
    </lineage>
</organism>
<evidence type="ECO:0000313" key="2">
    <source>
        <dbReference type="Proteomes" id="UP000437736"/>
    </source>
</evidence>
<dbReference type="Proteomes" id="UP000437736">
    <property type="component" value="Unassembled WGS sequence"/>
</dbReference>
<proteinExistence type="predicted"/>
<comment type="caution">
    <text evidence="1">The sequence shown here is derived from an EMBL/GenBank/DDBJ whole genome shotgun (WGS) entry which is preliminary data.</text>
</comment>
<dbReference type="SUPFAM" id="SSF52266">
    <property type="entry name" value="SGNH hydrolase"/>
    <property type="match status" value="1"/>
</dbReference>
<dbReference type="EMBL" id="WJHE01000235">
    <property type="protein sequence ID" value="MST32185.1"/>
    <property type="molecule type" value="Genomic_DNA"/>
</dbReference>
<dbReference type="InterPro" id="IPR036514">
    <property type="entry name" value="SGNH_hydro_sf"/>
</dbReference>
<gene>
    <name evidence="1" type="ORF">GHK86_05525</name>
</gene>
<keyword evidence="2" id="KW-1185">Reference proteome</keyword>
<evidence type="ECO:0000313" key="1">
    <source>
        <dbReference type="EMBL" id="MST32185.1"/>
    </source>
</evidence>
<accession>A0ABW9QQS9</accession>
<name>A0ABW9QQS9_9ACTN</name>
<dbReference type="Gene3D" id="3.40.50.1110">
    <property type="entry name" value="SGNH hydrolase"/>
    <property type="match status" value="1"/>
</dbReference>